<feature type="transmembrane region" description="Helical" evidence="11">
    <location>
        <begin position="392"/>
        <end position="411"/>
    </location>
</feature>
<protein>
    <recommendedName>
        <fullName evidence="11">Zinc metalloprotease</fullName>
        <ecNumber evidence="11">3.4.24.-</ecNumber>
    </recommendedName>
</protein>
<comment type="similarity">
    <text evidence="3 11">Belongs to the peptidase M50B family.</text>
</comment>
<dbReference type="InterPro" id="IPR036034">
    <property type="entry name" value="PDZ_sf"/>
</dbReference>
<evidence type="ECO:0000256" key="1">
    <source>
        <dbReference type="ARBA" id="ARBA00001947"/>
    </source>
</evidence>
<evidence type="ECO:0000256" key="7">
    <source>
        <dbReference type="ARBA" id="ARBA00022833"/>
    </source>
</evidence>
<dbReference type="GO" id="GO:0016020">
    <property type="term" value="C:membrane"/>
    <property type="evidence" value="ECO:0007669"/>
    <property type="project" value="UniProtKB-SubCell"/>
</dbReference>
<evidence type="ECO:0000256" key="6">
    <source>
        <dbReference type="ARBA" id="ARBA00022801"/>
    </source>
</evidence>
<dbReference type="KEGG" id="spat:A0O21_08065"/>
<keyword evidence="9 11" id="KW-0482">Metalloprotease</keyword>
<organism evidence="13 14">
    <name type="scientific">Streptococcus pantholopis</name>
    <dbReference type="NCBI Taxonomy" id="1811193"/>
    <lineage>
        <taxon>Bacteria</taxon>
        <taxon>Bacillati</taxon>
        <taxon>Bacillota</taxon>
        <taxon>Bacilli</taxon>
        <taxon>Lactobacillales</taxon>
        <taxon>Streptococcaceae</taxon>
        <taxon>Streptococcus</taxon>
    </lineage>
</organism>
<keyword evidence="11" id="KW-0479">Metal-binding</keyword>
<feature type="transmembrane region" description="Helical" evidence="11">
    <location>
        <begin position="345"/>
        <end position="363"/>
    </location>
</feature>
<evidence type="ECO:0000256" key="4">
    <source>
        <dbReference type="ARBA" id="ARBA00022670"/>
    </source>
</evidence>
<evidence type="ECO:0000313" key="13">
    <source>
        <dbReference type="EMBL" id="AND79959.1"/>
    </source>
</evidence>
<dbReference type="CDD" id="cd23081">
    <property type="entry name" value="cpPDZ_EcRseP-like"/>
    <property type="match status" value="1"/>
</dbReference>
<keyword evidence="10 11" id="KW-0472">Membrane</keyword>
<name>A0A172Q8Z8_9STRE</name>
<dbReference type="GO" id="GO:0004222">
    <property type="term" value="F:metalloendopeptidase activity"/>
    <property type="evidence" value="ECO:0007669"/>
    <property type="project" value="InterPro"/>
</dbReference>
<proteinExistence type="inferred from homology"/>
<dbReference type="PANTHER" id="PTHR42837:SF2">
    <property type="entry name" value="MEMBRANE METALLOPROTEASE ARASP2, CHLOROPLASTIC-RELATED"/>
    <property type="match status" value="1"/>
</dbReference>
<dbReference type="Gene3D" id="2.30.42.10">
    <property type="match status" value="1"/>
</dbReference>
<gene>
    <name evidence="13" type="ORF">A0O21_08065</name>
</gene>
<dbReference type="InterPro" id="IPR008915">
    <property type="entry name" value="Peptidase_M50"/>
</dbReference>
<evidence type="ECO:0000313" key="14">
    <source>
        <dbReference type="Proteomes" id="UP000077317"/>
    </source>
</evidence>
<evidence type="ECO:0000256" key="9">
    <source>
        <dbReference type="ARBA" id="ARBA00023049"/>
    </source>
</evidence>
<dbReference type="SUPFAM" id="SSF50156">
    <property type="entry name" value="PDZ domain-like"/>
    <property type="match status" value="1"/>
</dbReference>
<dbReference type="OrthoDB" id="9782003at2"/>
<dbReference type="Proteomes" id="UP000077317">
    <property type="component" value="Chromosome"/>
</dbReference>
<keyword evidence="7 11" id="KW-0862">Zinc</keyword>
<keyword evidence="5 11" id="KW-0812">Transmembrane</keyword>
<dbReference type="RefSeq" id="WP_067064050.1">
    <property type="nucleotide sequence ID" value="NZ_CP014699.1"/>
</dbReference>
<keyword evidence="8 11" id="KW-1133">Transmembrane helix</keyword>
<keyword evidence="4 13" id="KW-0645">Protease</keyword>
<dbReference type="Pfam" id="PF02163">
    <property type="entry name" value="Peptidase_M50"/>
    <property type="match status" value="1"/>
</dbReference>
<dbReference type="AlphaFoldDB" id="A0A172Q8Z8"/>
<comment type="cofactor">
    <cofactor evidence="1 11">
        <name>Zn(2+)</name>
        <dbReference type="ChEBI" id="CHEBI:29105"/>
    </cofactor>
</comment>
<dbReference type="CDD" id="cd06163">
    <property type="entry name" value="S2P-M50_PDZ_RseP-like"/>
    <property type="match status" value="1"/>
</dbReference>
<reference evidence="14" key="2">
    <citation type="submission" date="2016-03" db="EMBL/GenBank/DDBJ databases">
        <title>Streptococcus antelopensis sp. nov., isolated from the feces of the Tibetan antelope (Pantholops hodgsonii) in Hoh Xil National Nature Reserve, Qinghai, China.</title>
        <authorList>
            <person name="Bai X."/>
        </authorList>
    </citation>
    <scope>NUCLEOTIDE SEQUENCE [LARGE SCALE GENOMIC DNA]</scope>
    <source>
        <strain evidence="14">TA 26</strain>
    </source>
</reference>
<feature type="domain" description="Peptidase M50" evidence="12">
    <location>
        <begin position="7"/>
        <end position="405"/>
    </location>
</feature>
<reference evidence="13 14" key="1">
    <citation type="journal article" date="2016" name="Int. J. Syst. Evol. Microbiol.">
        <title>Streptococcuspantholopis sp. nov., isolated from faeces of the Tibetan antelope (Pantholops hodgsonii).</title>
        <authorList>
            <person name="Bai X."/>
            <person name="Xiong Y."/>
            <person name="Lu S."/>
            <person name="Jin D."/>
            <person name="Lai X."/>
            <person name="Yang J."/>
            <person name="Niu L."/>
            <person name="Hu S."/>
            <person name="Meng X."/>
            <person name="Pu J."/>
            <person name="Ye C."/>
            <person name="Xu J."/>
        </authorList>
    </citation>
    <scope>NUCLEOTIDE SEQUENCE [LARGE SCALE GENOMIC DNA]</scope>
    <source>
        <strain evidence="13 14">TA 26</strain>
    </source>
</reference>
<dbReference type="GO" id="GO:0006508">
    <property type="term" value="P:proteolysis"/>
    <property type="evidence" value="ECO:0007669"/>
    <property type="project" value="UniProtKB-KW"/>
</dbReference>
<evidence type="ECO:0000259" key="12">
    <source>
        <dbReference type="Pfam" id="PF02163"/>
    </source>
</evidence>
<accession>A0A172Q8Z8</accession>
<dbReference type="InterPro" id="IPR004387">
    <property type="entry name" value="Pept_M50_Zn"/>
</dbReference>
<feature type="transmembrane region" description="Helical" evidence="11">
    <location>
        <begin position="177"/>
        <end position="197"/>
    </location>
</feature>
<evidence type="ECO:0000256" key="3">
    <source>
        <dbReference type="ARBA" id="ARBA00007931"/>
    </source>
</evidence>
<evidence type="ECO:0000256" key="5">
    <source>
        <dbReference type="ARBA" id="ARBA00022692"/>
    </source>
</evidence>
<evidence type="ECO:0000256" key="11">
    <source>
        <dbReference type="RuleBase" id="RU362031"/>
    </source>
</evidence>
<comment type="subcellular location">
    <subcellularLocation>
        <location evidence="2">Membrane</location>
        <topology evidence="2">Multi-pass membrane protein</topology>
    </subcellularLocation>
</comment>
<dbReference type="EC" id="3.4.24.-" evidence="11"/>
<evidence type="ECO:0000256" key="2">
    <source>
        <dbReference type="ARBA" id="ARBA00004141"/>
    </source>
</evidence>
<dbReference type="EMBL" id="CP014699">
    <property type="protein sequence ID" value="AND79959.1"/>
    <property type="molecule type" value="Genomic_DNA"/>
</dbReference>
<keyword evidence="14" id="KW-1185">Reference proteome</keyword>
<dbReference type="PANTHER" id="PTHR42837">
    <property type="entry name" value="REGULATOR OF SIGMA-E PROTEASE RSEP"/>
    <property type="match status" value="1"/>
</dbReference>
<evidence type="ECO:0000256" key="8">
    <source>
        <dbReference type="ARBA" id="ARBA00022989"/>
    </source>
</evidence>
<sequence>MLGILTFIIIFGILVVVHEFGHFYFARRSGILVREFSIGMGPKIFSHIDKQGTAYTVRILPLGGYVRMAGWGDDETEIKTGSTVSLTFNSEGLVSRINLSQKYLDQTALPLTVLTYDLEDKLEITGRVLDEEQTYSVARDATIIEEDGTELRVAPLDVQYQNASVWGRLMTNFAGPLNNFILGIFVFIILVFVQGGAANPDTNQVRVIENGAMAQAGVKDGDRVLQIDGRDIENWSELTEAVGRATEHLEPGGTIAVTVEEDGQAKTLDIQPQEQSGSYYIGVSQALKTSFTDKIAGGFSMAWDGATLIVTALKNLLADFSLDQLGGPVAMYQLSSQAAQNGLESVLSLMALLSINLGIFNLIPIPALDGGKIAFNLVEIFRRKPLRQETENYITLAGVALMIVLMIAVTWNDIIRAFF</sequence>
<evidence type="ECO:0000256" key="10">
    <source>
        <dbReference type="ARBA" id="ARBA00023136"/>
    </source>
</evidence>
<keyword evidence="6 11" id="KW-0378">Hydrolase</keyword>
<dbReference type="STRING" id="1811193.A0O21_08065"/>
<dbReference type="NCBIfam" id="TIGR00054">
    <property type="entry name" value="RIP metalloprotease RseP"/>
    <property type="match status" value="1"/>
</dbReference>
<feature type="transmembrane region" description="Helical" evidence="11">
    <location>
        <begin position="6"/>
        <end position="25"/>
    </location>
</feature>
<dbReference type="GO" id="GO:0046872">
    <property type="term" value="F:metal ion binding"/>
    <property type="evidence" value="ECO:0007669"/>
    <property type="project" value="UniProtKB-KW"/>
</dbReference>